<organism evidence="4 5">
    <name type="scientific">Peromyscus maniculatus bairdii</name>
    <name type="common">Prairie deer mouse</name>
    <dbReference type="NCBI Taxonomy" id="230844"/>
    <lineage>
        <taxon>Eukaryota</taxon>
        <taxon>Metazoa</taxon>
        <taxon>Chordata</taxon>
        <taxon>Craniata</taxon>
        <taxon>Vertebrata</taxon>
        <taxon>Euteleostomi</taxon>
        <taxon>Mammalia</taxon>
        <taxon>Eutheria</taxon>
        <taxon>Euarchontoglires</taxon>
        <taxon>Glires</taxon>
        <taxon>Rodentia</taxon>
        <taxon>Myomorpha</taxon>
        <taxon>Muroidea</taxon>
        <taxon>Cricetidae</taxon>
        <taxon>Neotominae</taxon>
        <taxon>Peromyscus</taxon>
    </lineage>
</organism>
<dbReference type="InterPro" id="IPR026271">
    <property type="entry name" value="PRAME"/>
</dbReference>
<reference evidence="4" key="3">
    <citation type="submission" date="2025-09" db="UniProtKB">
        <authorList>
            <consortium name="Ensembl"/>
        </authorList>
    </citation>
    <scope>IDENTIFICATION</scope>
</reference>
<evidence type="ECO:0000256" key="3">
    <source>
        <dbReference type="ARBA" id="ARBA00022737"/>
    </source>
</evidence>
<sequence length="492" mass="56970">DQRHTCPIQTPLYSNQAPPTLMQLARQRLLREENLIISTLEELPMGLLPAMFEEAFTDRRINILRAMVSAWPFPCLPAGTLIKDPHLEILKALLAGLDVLITEKAHPRRSKLRVLDLTNVHQDFWSIRAETQEGDRSPQAKRQKQPVEEICPNSGVKKRFKVVTDLELIKARFNKCETYLLQWAQQRKGSIHLCCRKLKIWDSPVFAALQIFKNIDLDCILELQLSQWSLEFMAQLFPYLEQMRNLHTLVLEGIPKPFRFAASAEQGWISMLLSQISKLPCLQNLYVYNIYFLTGCLEEWLRCLKTPLKTLSITDCRLSQSDLDYLSQCLNIRELRHLNLSGVVLSDSCPKLLGLLLARISSTLQTLELEECEMRDSHFIAILPALSHCFQLTKVNFYHNNISLLVLKNLLRHTAKLTKLAQELYPAPLECYEELRILRNKFKLLCPELLDILRAKRQPKKVSFSTRTCLDCFHSCFFDLEARLCLCPFQHI</sequence>
<dbReference type="GO" id="GO:0005737">
    <property type="term" value="C:cytoplasm"/>
    <property type="evidence" value="ECO:0007669"/>
    <property type="project" value="TreeGrafter"/>
</dbReference>
<reference evidence="4" key="2">
    <citation type="submission" date="2025-08" db="UniProtKB">
        <authorList>
            <consortium name="Ensembl"/>
        </authorList>
    </citation>
    <scope>IDENTIFICATION</scope>
</reference>
<dbReference type="GO" id="GO:0045596">
    <property type="term" value="P:negative regulation of cell differentiation"/>
    <property type="evidence" value="ECO:0007669"/>
    <property type="project" value="InterPro"/>
</dbReference>
<dbReference type="GO" id="GO:0045892">
    <property type="term" value="P:negative regulation of DNA-templated transcription"/>
    <property type="evidence" value="ECO:0007669"/>
    <property type="project" value="InterPro"/>
</dbReference>
<dbReference type="Ensembl" id="ENSPEMT00000037557.1">
    <property type="protein sequence ID" value="ENSPEMP00000035529.1"/>
    <property type="gene ID" value="ENSPEMG00000030257.1"/>
</dbReference>
<dbReference type="GeneTree" id="ENSGT01030000234531"/>
<dbReference type="AlphaFoldDB" id="A0A8C8W4D7"/>
<reference evidence="4 5" key="1">
    <citation type="submission" date="2018-10" db="EMBL/GenBank/DDBJ databases">
        <title>Improved assembly of the deer mouse Peromyscus maniculatus genome.</title>
        <authorList>
            <person name="Lassance J.-M."/>
            <person name="Hoekstra H.E."/>
        </authorList>
    </citation>
    <scope>NUCLEOTIDE SEQUENCE [LARGE SCALE GENOMIC DNA]</scope>
</reference>
<dbReference type="GO" id="GO:0008284">
    <property type="term" value="P:positive regulation of cell population proliferation"/>
    <property type="evidence" value="ECO:0007669"/>
    <property type="project" value="InterPro"/>
</dbReference>
<keyword evidence="3" id="KW-0677">Repeat</keyword>
<dbReference type="InterPro" id="IPR032675">
    <property type="entry name" value="LRR_dom_sf"/>
</dbReference>
<proteinExistence type="inferred from homology"/>
<evidence type="ECO:0000256" key="2">
    <source>
        <dbReference type="ARBA" id="ARBA00022614"/>
    </source>
</evidence>
<evidence type="ECO:0008006" key="6">
    <source>
        <dbReference type="Google" id="ProtNLM"/>
    </source>
</evidence>
<dbReference type="PIRSF" id="PIRSF038286">
    <property type="entry name" value="PRAME"/>
    <property type="match status" value="1"/>
</dbReference>
<evidence type="ECO:0000313" key="4">
    <source>
        <dbReference type="Ensembl" id="ENSPEMP00000035529.1"/>
    </source>
</evidence>
<name>A0A8C8W4D7_PERMB</name>
<comment type="similarity">
    <text evidence="1">Belongs to the PRAME family.</text>
</comment>
<keyword evidence="2" id="KW-0433">Leucine-rich repeat</keyword>
<evidence type="ECO:0000256" key="1">
    <source>
        <dbReference type="ARBA" id="ARBA00009608"/>
    </source>
</evidence>
<dbReference type="FunFam" id="3.80.10.10:FF:000079">
    <property type="entry name" value="PRAME family member 18"/>
    <property type="match status" value="1"/>
</dbReference>
<dbReference type="PANTHER" id="PTHR14224">
    <property type="entry name" value="SIMILAR TO PREFERENTIALLY EXPRESSED ANTIGEN IN MELANOMA-LIKE 3"/>
    <property type="match status" value="1"/>
</dbReference>
<accession>A0A8C8W4D7</accession>
<keyword evidence="5" id="KW-1185">Reference proteome</keyword>
<dbReference type="InterPro" id="IPR050694">
    <property type="entry name" value="LRRC14/PRAME"/>
</dbReference>
<dbReference type="Gene3D" id="3.80.10.10">
    <property type="entry name" value="Ribonuclease Inhibitor"/>
    <property type="match status" value="1"/>
</dbReference>
<evidence type="ECO:0000313" key="5">
    <source>
        <dbReference type="Proteomes" id="UP000694547"/>
    </source>
</evidence>
<dbReference type="GO" id="GO:0043066">
    <property type="term" value="P:negative regulation of apoptotic process"/>
    <property type="evidence" value="ECO:0007669"/>
    <property type="project" value="InterPro"/>
</dbReference>
<protein>
    <recommendedName>
        <fullName evidence="6">PRAME family member 12-like</fullName>
    </recommendedName>
</protein>
<dbReference type="Proteomes" id="UP000694547">
    <property type="component" value="Chromosome 21"/>
</dbReference>
<dbReference type="SUPFAM" id="SSF52047">
    <property type="entry name" value="RNI-like"/>
    <property type="match status" value="1"/>
</dbReference>
<dbReference type="PANTHER" id="PTHR14224:SF26">
    <property type="entry name" value="PRAME LIKE 6"/>
    <property type="match status" value="1"/>
</dbReference>